<comment type="similarity">
    <text evidence="2">Belongs to the transaldolase family. Type 3A subfamily.</text>
</comment>
<dbReference type="InterPro" id="IPR018225">
    <property type="entry name" value="Transaldolase_AS"/>
</dbReference>
<keyword evidence="4" id="KW-0704">Schiff base</keyword>
<evidence type="ECO:0000313" key="7">
    <source>
        <dbReference type="Proteomes" id="UP000010290"/>
    </source>
</evidence>
<keyword evidence="7" id="KW-1185">Reference proteome</keyword>
<dbReference type="RefSeq" id="WP_008914597.1">
    <property type="nucleotide sequence ID" value="NZ_CM001773.1"/>
</dbReference>
<dbReference type="InterPro" id="IPR001585">
    <property type="entry name" value="TAL/FSA"/>
</dbReference>
<reference evidence="6 7" key="1">
    <citation type="journal article" date="2012" name="BMC Genomics">
        <title>Comparative genomics of bacteria in the genus Providencia isolated from wild Drosophila melanogaster.</title>
        <authorList>
            <person name="Galac M.R."/>
            <person name="Lazzaro B.P."/>
        </authorList>
    </citation>
    <scope>NUCLEOTIDE SEQUENCE [LARGE SCALE GENOMIC DNA]</scope>
    <source>
        <strain evidence="6 7">DSM 19967</strain>
    </source>
</reference>
<comment type="subcellular location">
    <subcellularLocation>
        <location evidence="1">Cytoplasm</location>
    </subcellularLocation>
</comment>
<dbReference type="PATRIC" id="fig|1141660.3.peg.731"/>
<dbReference type="Gene3D" id="3.20.20.70">
    <property type="entry name" value="Aldolase class I"/>
    <property type="match status" value="1"/>
</dbReference>
<dbReference type="PANTHER" id="PTHR10683:SF28">
    <property type="entry name" value="TRANSALDOLASE C"/>
    <property type="match status" value="1"/>
</dbReference>
<dbReference type="GO" id="GO:0005737">
    <property type="term" value="C:cytoplasm"/>
    <property type="evidence" value="ECO:0007669"/>
    <property type="project" value="UniProtKB-SubCell"/>
</dbReference>
<name>K8WR40_9GAMM</name>
<dbReference type="EMBL" id="AKKN01000005">
    <property type="protein sequence ID" value="EKT59887.1"/>
    <property type="molecule type" value="Genomic_DNA"/>
</dbReference>
<dbReference type="GO" id="GO:0005975">
    <property type="term" value="P:carbohydrate metabolic process"/>
    <property type="evidence" value="ECO:0007669"/>
    <property type="project" value="InterPro"/>
</dbReference>
<dbReference type="GO" id="GO:0097023">
    <property type="term" value="F:fructose 6-phosphate aldolase activity"/>
    <property type="evidence" value="ECO:0007669"/>
    <property type="project" value="RHEA"/>
</dbReference>
<protein>
    <submittedName>
        <fullName evidence="6">Fructose-6-phosphate aldolase</fullName>
    </submittedName>
</protein>
<evidence type="ECO:0000256" key="1">
    <source>
        <dbReference type="ARBA" id="ARBA00004496"/>
    </source>
</evidence>
<evidence type="ECO:0000313" key="6">
    <source>
        <dbReference type="EMBL" id="EKT59887.1"/>
    </source>
</evidence>
<dbReference type="Pfam" id="PF00923">
    <property type="entry name" value="TAL_FSA"/>
    <property type="match status" value="1"/>
</dbReference>
<dbReference type="CDD" id="cd00956">
    <property type="entry name" value="Transaldolase_FSA"/>
    <property type="match status" value="1"/>
</dbReference>
<gene>
    <name evidence="6" type="ORF">OO7_03614</name>
</gene>
<dbReference type="PROSITE" id="PS01054">
    <property type="entry name" value="TRANSALDOLASE_1"/>
    <property type="match status" value="1"/>
</dbReference>
<dbReference type="AlphaFoldDB" id="K8WR40"/>
<dbReference type="InterPro" id="IPR033919">
    <property type="entry name" value="TSA/FSA_arc/bac"/>
</dbReference>
<dbReference type="FunFam" id="3.20.20.70:FF:000018">
    <property type="entry name" value="Probable transaldolase"/>
    <property type="match status" value="1"/>
</dbReference>
<comment type="catalytic activity">
    <reaction evidence="5">
        <text>beta-D-fructose 6-phosphate = dihydroxyacetone + D-glyceraldehyde 3-phosphate</text>
        <dbReference type="Rhea" id="RHEA:28002"/>
        <dbReference type="ChEBI" id="CHEBI:16016"/>
        <dbReference type="ChEBI" id="CHEBI:57634"/>
        <dbReference type="ChEBI" id="CHEBI:59776"/>
    </reaction>
</comment>
<dbReference type="InterPro" id="IPR013785">
    <property type="entry name" value="Aldolase_TIM"/>
</dbReference>
<dbReference type="HOGENOM" id="CLU_079764_2_0_6"/>
<dbReference type="PANTHER" id="PTHR10683">
    <property type="entry name" value="TRANSALDOLASE"/>
    <property type="match status" value="1"/>
</dbReference>
<accession>K8WR40</accession>
<evidence type="ECO:0000256" key="2">
    <source>
        <dbReference type="ARBA" id="ARBA00005763"/>
    </source>
</evidence>
<proteinExistence type="inferred from homology"/>
<evidence type="ECO:0000256" key="4">
    <source>
        <dbReference type="ARBA" id="ARBA00023270"/>
    </source>
</evidence>
<evidence type="ECO:0000256" key="3">
    <source>
        <dbReference type="ARBA" id="ARBA00022490"/>
    </source>
</evidence>
<dbReference type="GO" id="GO:0042182">
    <property type="term" value="P:ketone catabolic process"/>
    <property type="evidence" value="ECO:0007669"/>
    <property type="project" value="UniProtKB-ARBA"/>
</dbReference>
<organism evidence="6 7">
    <name type="scientific">Providencia sneebia DSM 19967</name>
    <dbReference type="NCBI Taxonomy" id="1141660"/>
    <lineage>
        <taxon>Bacteria</taxon>
        <taxon>Pseudomonadati</taxon>
        <taxon>Pseudomonadota</taxon>
        <taxon>Gammaproteobacteria</taxon>
        <taxon>Enterobacterales</taxon>
        <taxon>Morganellaceae</taxon>
        <taxon>Providencia</taxon>
    </lineage>
</organism>
<keyword evidence="3" id="KW-0963">Cytoplasm</keyword>
<sequence length="221" mass="24154">MELYIDSADCTAIAELAKMIPINGVTTNPSIMAKAGVDPIEVLTDLRKILGEHALLFAQVLATNTSDIIKEAQYLHNLDANMIVKIPANLAGIAAINELKKQEIRTLATAVYSTSQAIMAAFAGAEYIAPYFNRMDNNGIDAKKVITEIQQFIQLQKIDCKILAASFKNTHQVVDCLLAGATAVTLPVDVLHNMVNSALADNAINDFCRDWQQAYKRISFI</sequence>
<dbReference type="Proteomes" id="UP000010290">
    <property type="component" value="Chromosome"/>
</dbReference>
<dbReference type="SUPFAM" id="SSF51569">
    <property type="entry name" value="Aldolase"/>
    <property type="match status" value="1"/>
</dbReference>
<dbReference type="OrthoDB" id="9807051at2"/>
<comment type="caution">
    <text evidence="6">The sequence shown here is derived from an EMBL/GenBank/DDBJ whole genome shotgun (WGS) entry which is preliminary data.</text>
</comment>
<evidence type="ECO:0000256" key="5">
    <source>
        <dbReference type="ARBA" id="ARBA00048809"/>
    </source>
</evidence>